<evidence type="ECO:0000259" key="7">
    <source>
        <dbReference type="PROSITE" id="PS51736"/>
    </source>
</evidence>
<dbReference type="PANTHER" id="PTHR30461">
    <property type="entry name" value="DNA-INVERTASE FROM LAMBDOID PROPHAGE"/>
    <property type="match status" value="1"/>
</dbReference>
<keyword evidence="2" id="KW-0238">DNA-binding</keyword>
<dbReference type="Gene3D" id="3.40.50.1390">
    <property type="entry name" value="Resolvase, N-terminal catalytic domain"/>
    <property type="match status" value="1"/>
</dbReference>
<evidence type="ECO:0000259" key="8">
    <source>
        <dbReference type="PROSITE" id="PS51737"/>
    </source>
</evidence>
<dbReference type="InterPro" id="IPR038109">
    <property type="entry name" value="DNA_bind_recomb_sf"/>
</dbReference>
<keyword evidence="10" id="KW-1185">Reference proteome</keyword>
<keyword evidence="1" id="KW-0229">DNA integration</keyword>
<dbReference type="PROSITE" id="PS51736">
    <property type="entry name" value="RECOMBINASES_3"/>
    <property type="match status" value="1"/>
</dbReference>
<dbReference type="Pfam" id="PF07508">
    <property type="entry name" value="Recombinase"/>
    <property type="match status" value="1"/>
</dbReference>
<dbReference type="Gene3D" id="3.90.1750.20">
    <property type="entry name" value="Putative Large Serine Recombinase, Chain B, Domain 2"/>
    <property type="match status" value="1"/>
</dbReference>
<organism evidence="9 10">
    <name type="scientific">Hydrogenobacter thermophilus (strain DSM 6534 / IAM 12695 / TK-6)</name>
    <dbReference type="NCBI Taxonomy" id="608538"/>
    <lineage>
        <taxon>Bacteria</taxon>
        <taxon>Pseudomonadati</taxon>
        <taxon>Aquificota</taxon>
        <taxon>Aquificia</taxon>
        <taxon>Aquificales</taxon>
        <taxon>Aquificaceae</taxon>
        <taxon>Hydrogenobacter</taxon>
    </lineage>
</organism>
<dbReference type="GO" id="GO:0003677">
    <property type="term" value="F:DNA binding"/>
    <property type="evidence" value="ECO:0007669"/>
    <property type="project" value="UniProtKB-KW"/>
</dbReference>
<dbReference type="InterPro" id="IPR036162">
    <property type="entry name" value="Resolvase-like_N_sf"/>
</dbReference>
<evidence type="ECO:0000256" key="4">
    <source>
        <dbReference type="PIRSR" id="PIRSR606118-50"/>
    </source>
</evidence>
<dbReference type="GO" id="GO:0015074">
    <property type="term" value="P:DNA integration"/>
    <property type="evidence" value="ECO:0007669"/>
    <property type="project" value="UniProtKB-KW"/>
</dbReference>
<dbReference type="InterPro" id="IPR006118">
    <property type="entry name" value="Recombinase_CS"/>
</dbReference>
<gene>
    <name evidence="9" type="ordered locus">HTH_0514</name>
</gene>
<dbReference type="PROSITE" id="PS51737">
    <property type="entry name" value="RECOMBINASE_DNA_BIND"/>
    <property type="match status" value="1"/>
</dbReference>
<dbReference type="KEGG" id="hth:HTH_0514"/>
<dbReference type="PROSITE" id="PS00397">
    <property type="entry name" value="RECOMBINASES_1"/>
    <property type="match status" value="1"/>
</dbReference>
<proteinExistence type="predicted"/>
<dbReference type="PANTHER" id="PTHR30461:SF23">
    <property type="entry name" value="DNA RECOMBINASE-RELATED"/>
    <property type="match status" value="1"/>
</dbReference>
<dbReference type="InterPro" id="IPR025827">
    <property type="entry name" value="Zn_ribbon_recom_dom"/>
</dbReference>
<evidence type="ECO:0000256" key="1">
    <source>
        <dbReference type="ARBA" id="ARBA00022908"/>
    </source>
</evidence>
<reference evidence="9 10" key="1">
    <citation type="journal article" date="2010" name="J. Bacteriol.">
        <title>Complete genome sequence of the thermophilic, obligately chemolithoautotrophic hydrogen-oxidizing bacterium Hydrogenobacter thermophilus TK-6.</title>
        <authorList>
            <person name="Arai H."/>
            <person name="Kanbe H."/>
            <person name="Ishii M."/>
            <person name="Igarashi Y."/>
        </authorList>
    </citation>
    <scope>NUCLEOTIDE SEQUENCE [LARGE SCALE GENOMIC DNA]</scope>
    <source>
        <strain evidence="10">DSM 6534 / IAM 12695 / TK-6 [Tokyo]</strain>
    </source>
</reference>
<keyword evidence="6" id="KW-0175">Coiled coil</keyword>
<dbReference type="Proteomes" id="UP000002574">
    <property type="component" value="Chromosome"/>
</dbReference>
<evidence type="ECO:0000256" key="3">
    <source>
        <dbReference type="ARBA" id="ARBA00023172"/>
    </source>
</evidence>
<name>D3DGM6_HYDTT</name>
<dbReference type="CDD" id="cd00338">
    <property type="entry name" value="Ser_Recombinase"/>
    <property type="match status" value="1"/>
</dbReference>
<accession>D3DGM6</accession>
<dbReference type="InterPro" id="IPR006119">
    <property type="entry name" value="Resolv_N"/>
</dbReference>
<dbReference type="EMBL" id="AP011112">
    <property type="protein sequence ID" value="BAI68978.1"/>
    <property type="molecule type" value="Genomic_DNA"/>
</dbReference>
<protein>
    <submittedName>
        <fullName evidence="9">Resolvase domain protein</fullName>
    </submittedName>
</protein>
<evidence type="ECO:0000256" key="5">
    <source>
        <dbReference type="PROSITE-ProRule" id="PRU10137"/>
    </source>
</evidence>
<dbReference type="AlphaFoldDB" id="D3DGM6"/>
<feature type="domain" description="Recombinase" evidence="8">
    <location>
        <begin position="159"/>
        <end position="264"/>
    </location>
</feature>
<dbReference type="Pfam" id="PF00239">
    <property type="entry name" value="Resolvase"/>
    <property type="match status" value="1"/>
</dbReference>
<evidence type="ECO:0000313" key="9">
    <source>
        <dbReference type="EMBL" id="BAI68978.1"/>
    </source>
</evidence>
<dbReference type="SUPFAM" id="SSF53041">
    <property type="entry name" value="Resolvase-like"/>
    <property type="match status" value="1"/>
</dbReference>
<feature type="active site" description="O-(5'-phospho-DNA)-serine intermediate" evidence="4 5">
    <location>
        <position position="12"/>
    </location>
</feature>
<dbReference type="InterPro" id="IPR050639">
    <property type="entry name" value="SSR_resolvase"/>
</dbReference>
<dbReference type="eggNOG" id="COG1961">
    <property type="taxonomic scope" value="Bacteria"/>
</dbReference>
<evidence type="ECO:0000256" key="2">
    <source>
        <dbReference type="ARBA" id="ARBA00023125"/>
    </source>
</evidence>
<dbReference type="Pfam" id="PF13408">
    <property type="entry name" value="Zn_ribbon_recom"/>
    <property type="match status" value="1"/>
</dbReference>
<evidence type="ECO:0000313" key="10">
    <source>
        <dbReference type="Proteomes" id="UP000002574"/>
    </source>
</evidence>
<sequence length="500" mass="58004">MSLRGIVYARVSTDKQAERETPIESQISQCLKYAQEKGIEVVAIFKDEGISGSTDKRPQFQQAISYAVKNNVDCFIVFDTSRFARNREDAIYYKRLLRKNGIELHYVVTPLPDDPVSSYLTEGIFELLDEYYTLMIKKHTLRGIEESIKKRIYPKNKCPVGYKVVKGEDGKGRIYKDEETSHIYLKILTLFRRGLGALEIAHYLNRELGTDEWNKKKILRVLKNPLYKGIIEYGEIKVYFEDLRYISDEEWGKIQKELQRRHKEEKGRHKAKMFFVGLLKCGRCGSAMTTRTGKGKGGLYFYYVCYNRLHRKCKQEILPAHKVDEFLSKEILDYILNEQTLQELTARLKETIQKASNNFLEREKELREEKEKIENQINNLIKAITAGIDPHTVKDELNRLQAIKDKISAELSHIKNLKTLNVAPRINPAQVRAVFEELVASNDYRRIRSFFKTLIKEIVYDNKTFDIQYSPALFVIEGNQGRVTGLEPATRGSTVHCSTS</sequence>
<feature type="coiled-coil region" evidence="6">
    <location>
        <begin position="338"/>
        <end position="383"/>
    </location>
</feature>
<dbReference type="SMART" id="SM00857">
    <property type="entry name" value="Resolvase"/>
    <property type="match status" value="1"/>
</dbReference>
<dbReference type="InterPro" id="IPR011109">
    <property type="entry name" value="DNA_bind_recombinase_dom"/>
</dbReference>
<dbReference type="GO" id="GO:0000150">
    <property type="term" value="F:DNA strand exchange activity"/>
    <property type="evidence" value="ECO:0007669"/>
    <property type="project" value="InterPro"/>
</dbReference>
<feature type="domain" description="Resolvase/invertase-type recombinase catalytic" evidence="7">
    <location>
        <begin position="4"/>
        <end position="151"/>
    </location>
</feature>
<keyword evidence="3" id="KW-0233">DNA recombination</keyword>
<evidence type="ECO:0000256" key="6">
    <source>
        <dbReference type="SAM" id="Coils"/>
    </source>
</evidence>
<dbReference type="STRING" id="608538.HTH_0514"/>